<reference evidence="1 2" key="1">
    <citation type="submission" date="2016-04" db="EMBL/GenBank/DDBJ databases">
        <title>ATOL: Assembling a taxonomically balanced genome-scale reconstruction of the evolutionary history of the Enterobacteriaceae.</title>
        <authorList>
            <person name="Plunkett G.III."/>
            <person name="Neeno-Eckwall E.C."/>
            <person name="Glasner J.D."/>
            <person name="Perna N.T."/>
        </authorList>
    </citation>
    <scope>NUCLEOTIDE SEQUENCE [LARGE SCALE GENOMIC DNA]</scope>
    <source>
        <strain evidence="1 2">ATCC 51602</strain>
    </source>
</reference>
<dbReference type="Proteomes" id="UP000078407">
    <property type="component" value="Unassembled WGS sequence"/>
</dbReference>
<name>A0ABX2WB61_9ENTR</name>
<sequence>MTLSELQGKIQVNLETVPGLVLRAGSVLFCLVPGVCLTYANQALDSEVPQGSSEQESFEEV</sequence>
<comment type="caution">
    <text evidence="1">The sequence shown here is derived from an EMBL/GenBank/DDBJ whole genome shotgun (WGS) entry which is preliminary data.</text>
</comment>
<evidence type="ECO:0000313" key="1">
    <source>
        <dbReference type="EMBL" id="OAT29453.1"/>
    </source>
</evidence>
<evidence type="ECO:0000313" key="2">
    <source>
        <dbReference type="Proteomes" id="UP000078407"/>
    </source>
</evidence>
<protein>
    <submittedName>
        <fullName evidence="1">Uncharacterized protein</fullName>
    </submittedName>
</protein>
<keyword evidence="2" id="KW-1185">Reference proteome</keyword>
<proteinExistence type="predicted"/>
<gene>
    <name evidence="1" type="ORF">M976_01388</name>
</gene>
<dbReference type="EMBL" id="LXEQ01000026">
    <property type="protein sequence ID" value="OAT29453.1"/>
    <property type="molecule type" value="Genomic_DNA"/>
</dbReference>
<organism evidence="1 2">
    <name type="scientific">Buttiauxella ferragutiae ATCC 51602</name>
    <dbReference type="NCBI Taxonomy" id="1354252"/>
    <lineage>
        <taxon>Bacteria</taxon>
        <taxon>Pseudomonadati</taxon>
        <taxon>Pseudomonadota</taxon>
        <taxon>Gammaproteobacteria</taxon>
        <taxon>Enterobacterales</taxon>
        <taxon>Enterobacteriaceae</taxon>
        <taxon>Buttiauxella</taxon>
    </lineage>
</organism>
<accession>A0ABX2WB61</accession>